<evidence type="ECO:0000313" key="1">
    <source>
        <dbReference type="EMBL" id="MBB4568939.1"/>
    </source>
</evidence>
<sequence length="102" mass="10454">MDLRAALIKGGFAVLGPVGSVQGAVDLLQNERPDAAVLDVNLGDGKVTPVAVLLQSLGVPFVLASACERSELLQNAILASAVNVGKPTEMKHLLDAIKALGI</sequence>
<name>A0A7W6ZUM4_9HYPH</name>
<dbReference type="OrthoDB" id="7774278at2"/>
<dbReference type="AlphaFoldDB" id="A0A7W6ZUM4"/>
<dbReference type="EMBL" id="JACIIG010000006">
    <property type="protein sequence ID" value="MBB4568939.1"/>
    <property type="molecule type" value="Genomic_DNA"/>
</dbReference>
<protein>
    <submittedName>
        <fullName evidence="1">DNA-binding response OmpR family regulator</fullName>
    </submittedName>
</protein>
<dbReference type="InterPro" id="IPR011006">
    <property type="entry name" value="CheY-like_superfamily"/>
</dbReference>
<evidence type="ECO:0000313" key="2">
    <source>
        <dbReference type="Proteomes" id="UP000543836"/>
    </source>
</evidence>
<accession>A0A7W6ZUM4</accession>
<keyword evidence="1" id="KW-0238">DNA-binding</keyword>
<dbReference type="Gene3D" id="3.40.50.2300">
    <property type="match status" value="1"/>
</dbReference>
<dbReference type="SUPFAM" id="SSF52172">
    <property type="entry name" value="CheY-like"/>
    <property type="match status" value="1"/>
</dbReference>
<proteinExistence type="predicted"/>
<dbReference type="GO" id="GO:0003677">
    <property type="term" value="F:DNA binding"/>
    <property type="evidence" value="ECO:0007669"/>
    <property type="project" value="UniProtKB-KW"/>
</dbReference>
<organism evidence="1 2">
    <name type="scientific">Rhizobium leucaenae</name>
    <dbReference type="NCBI Taxonomy" id="29450"/>
    <lineage>
        <taxon>Bacteria</taxon>
        <taxon>Pseudomonadati</taxon>
        <taxon>Pseudomonadota</taxon>
        <taxon>Alphaproteobacteria</taxon>
        <taxon>Hyphomicrobiales</taxon>
        <taxon>Rhizobiaceae</taxon>
        <taxon>Rhizobium/Agrobacterium group</taxon>
        <taxon>Rhizobium</taxon>
    </lineage>
</organism>
<comment type="caution">
    <text evidence="1">The sequence shown here is derived from an EMBL/GenBank/DDBJ whole genome shotgun (WGS) entry which is preliminary data.</text>
</comment>
<reference evidence="1 2" key="1">
    <citation type="submission" date="2020-08" db="EMBL/GenBank/DDBJ databases">
        <title>Genomic Encyclopedia of Type Strains, Phase IV (KMG-V): Genome sequencing to study the core and pangenomes of soil and plant-associated prokaryotes.</title>
        <authorList>
            <person name="Whitman W."/>
        </authorList>
    </citation>
    <scope>NUCLEOTIDE SEQUENCE [LARGE SCALE GENOMIC DNA]</scope>
    <source>
        <strain evidence="1 2">SEMIA 492</strain>
    </source>
</reference>
<gene>
    <name evidence="1" type="ORF">GGE60_003058</name>
</gene>
<keyword evidence="2" id="KW-1185">Reference proteome</keyword>
<dbReference type="Proteomes" id="UP000543836">
    <property type="component" value="Unassembled WGS sequence"/>
</dbReference>